<dbReference type="Pfam" id="PF00153">
    <property type="entry name" value="Mito_carr"/>
    <property type="match status" value="1"/>
</dbReference>
<dbReference type="Proteomes" id="UP000287651">
    <property type="component" value="Unassembled WGS sequence"/>
</dbReference>
<dbReference type="Gene3D" id="1.50.40.10">
    <property type="entry name" value="Mitochondrial carrier domain"/>
    <property type="match status" value="1"/>
</dbReference>
<evidence type="ECO:0000313" key="4">
    <source>
        <dbReference type="EMBL" id="RRT67278.1"/>
    </source>
</evidence>
<dbReference type="InterPro" id="IPR023395">
    <property type="entry name" value="MCP_dom_sf"/>
</dbReference>
<reference evidence="4 5" key="1">
    <citation type="journal article" date="2014" name="Agronomy (Basel)">
        <title>A Draft Genome Sequence for Ensete ventricosum, the Drought-Tolerant Tree Against Hunger.</title>
        <authorList>
            <person name="Harrison J."/>
            <person name="Moore K.A."/>
            <person name="Paszkiewicz K."/>
            <person name="Jones T."/>
            <person name="Grant M."/>
            <person name="Ambacheew D."/>
            <person name="Muzemil S."/>
            <person name="Studholme D.J."/>
        </authorList>
    </citation>
    <scope>NUCLEOTIDE SEQUENCE [LARGE SCALE GENOMIC DNA]</scope>
</reference>
<evidence type="ECO:0000256" key="2">
    <source>
        <dbReference type="ARBA" id="ARBA00022692"/>
    </source>
</evidence>
<name>A0A426ZTJ6_ENSVE</name>
<evidence type="ECO:0000256" key="3">
    <source>
        <dbReference type="ARBA" id="ARBA00023136"/>
    </source>
</evidence>
<gene>
    <name evidence="4" type="ORF">B296_00033772</name>
</gene>
<dbReference type="EMBL" id="AMZH03005095">
    <property type="protein sequence ID" value="RRT67278.1"/>
    <property type="molecule type" value="Genomic_DNA"/>
</dbReference>
<dbReference type="SUPFAM" id="SSF103506">
    <property type="entry name" value="Mitochondrial carrier"/>
    <property type="match status" value="1"/>
</dbReference>
<comment type="subcellular location">
    <subcellularLocation>
        <location evidence="1">Membrane</location>
        <topology evidence="1">Multi-pass membrane protein</topology>
    </subcellularLocation>
</comment>
<evidence type="ECO:0000256" key="1">
    <source>
        <dbReference type="ARBA" id="ARBA00004141"/>
    </source>
</evidence>
<dbReference type="GO" id="GO:0016020">
    <property type="term" value="C:membrane"/>
    <property type="evidence" value="ECO:0007669"/>
    <property type="project" value="UniProtKB-SubCell"/>
</dbReference>
<keyword evidence="2" id="KW-0812">Transmembrane</keyword>
<proteinExistence type="predicted"/>
<comment type="caution">
    <text evidence="4">The sequence shown here is derived from an EMBL/GenBank/DDBJ whole genome shotgun (WGS) entry which is preliminary data.</text>
</comment>
<sequence>MAGRYDSKTAREILCDALAGASSGKSSLRFLDSCRGSWRWAIAATFVCPLDVIKTRLQVHGLPEIAPSSSRRTLASPTLCPSALC</sequence>
<keyword evidence="3" id="KW-0472">Membrane</keyword>
<organism evidence="4 5">
    <name type="scientific">Ensete ventricosum</name>
    <name type="common">Abyssinian banana</name>
    <name type="synonym">Musa ensete</name>
    <dbReference type="NCBI Taxonomy" id="4639"/>
    <lineage>
        <taxon>Eukaryota</taxon>
        <taxon>Viridiplantae</taxon>
        <taxon>Streptophyta</taxon>
        <taxon>Embryophyta</taxon>
        <taxon>Tracheophyta</taxon>
        <taxon>Spermatophyta</taxon>
        <taxon>Magnoliopsida</taxon>
        <taxon>Liliopsida</taxon>
        <taxon>Zingiberales</taxon>
        <taxon>Musaceae</taxon>
        <taxon>Ensete</taxon>
    </lineage>
</organism>
<dbReference type="AlphaFoldDB" id="A0A426ZTJ6"/>
<protein>
    <submittedName>
        <fullName evidence="4">Uncharacterized protein</fullName>
    </submittedName>
</protein>
<dbReference type="InterPro" id="IPR018108">
    <property type="entry name" value="MCP_transmembrane"/>
</dbReference>
<evidence type="ECO:0000313" key="5">
    <source>
        <dbReference type="Proteomes" id="UP000287651"/>
    </source>
</evidence>
<accession>A0A426ZTJ6</accession>